<reference evidence="3" key="2">
    <citation type="journal article" date="2018" name="Plant J.">
        <title>The Sorghum bicolor reference genome: improved assembly, gene annotations, a transcriptome atlas, and signatures of genome organization.</title>
        <authorList>
            <person name="McCormick R.F."/>
            <person name="Truong S.K."/>
            <person name="Sreedasyam A."/>
            <person name="Jenkins J."/>
            <person name="Shu S."/>
            <person name="Sims D."/>
            <person name="Kennedy M."/>
            <person name="Amirebrahimi M."/>
            <person name="Weers B.D."/>
            <person name="McKinley B."/>
            <person name="Mattison A."/>
            <person name="Morishige D.T."/>
            <person name="Grimwood J."/>
            <person name="Schmutz J."/>
            <person name="Mullet J.E."/>
        </authorList>
    </citation>
    <scope>NUCLEOTIDE SEQUENCE [LARGE SCALE GENOMIC DNA]</scope>
    <source>
        <strain evidence="3">cv. BTx623</strain>
    </source>
</reference>
<protein>
    <submittedName>
        <fullName evidence="2">Uncharacterized protein</fullName>
    </submittedName>
</protein>
<dbReference type="Gramene" id="OQU84887">
    <property type="protein sequence ID" value="OQU84887"/>
    <property type="gene ID" value="SORBI_3004G137701"/>
</dbReference>
<dbReference type="Proteomes" id="UP000000768">
    <property type="component" value="Chromosome 4"/>
</dbReference>
<organism evidence="2 3">
    <name type="scientific">Sorghum bicolor</name>
    <name type="common">Sorghum</name>
    <name type="synonym">Sorghum vulgare</name>
    <dbReference type="NCBI Taxonomy" id="4558"/>
    <lineage>
        <taxon>Eukaryota</taxon>
        <taxon>Viridiplantae</taxon>
        <taxon>Streptophyta</taxon>
        <taxon>Embryophyta</taxon>
        <taxon>Tracheophyta</taxon>
        <taxon>Spermatophyta</taxon>
        <taxon>Magnoliopsida</taxon>
        <taxon>Liliopsida</taxon>
        <taxon>Poales</taxon>
        <taxon>Poaceae</taxon>
        <taxon>PACMAD clade</taxon>
        <taxon>Panicoideae</taxon>
        <taxon>Andropogonodae</taxon>
        <taxon>Andropogoneae</taxon>
        <taxon>Sorghinae</taxon>
        <taxon>Sorghum</taxon>
    </lineage>
</organism>
<accession>A0A1Z5RMI4</accession>
<keyword evidence="3" id="KW-1185">Reference proteome</keyword>
<feature type="region of interest" description="Disordered" evidence="1">
    <location>
        <begin position="1"/>
        <end position="21"/>
    </location>
</feature>
<dbReference type="InParanoid" id="A0A1Z5RMI4"/>
<evidence type="ECO:0000313" key="2">
    <source>
        <dbReference type="EMBL" id="OQU84887.1"/>
    </source>
</evidence>
<dbReference type="eggNOG" id="ENOG502R63E">
    <property type="taxonomic scope" value="Eukaryota"/>
</dbReference>
<feature type="region of interest" description="Disordered" evidence="1">
    <location>
        <begin position="41"/>
        <end position="90"/>
    </location>
</feature>
<proteinExistence type="predicted"/>
<sequence length="159" mass="16860">MVRDHPSIWQSARLQATGSHDDELGHSCRVYCPPATGRVPFEWEDEPGKPKGSASLDIVPPLCPSPAMQSARLTDRHSPRRKSKHSAGTAAGGFEGCIPLRFHLGWAMKRDMSTTIVSGIQLGGAALFCIRQQETGVAEGGAKAGSVGQHGNSNTSVSN</sequence>
<evidence type="ECO:0000256" key="1">
    <source>
        <dbReference type="SAM" id="MobiDB-lite"/>
    </source>
</evidence>
<dbReference type="FunCoup" id="A0A1Z5RMI4">
    <property type="interactions" value="206"/>
</dbReference>
<name>A0A1Z5RMI4_SORBI</name>
<reference evidence="2 3" key="1">
    <citation type="journal article" date="2009" name="Nature">
        <title>The Sorghum bicolor genome and the diversification of grasses.</title>
        <authorList>
            <person name="Paterson A.H."/>
            <person name="Bowers J.E."/>
            <person name="Bruggmann R."/>
            <person name="Dubchak I."/>
            <person name="Grimwood J."/>
            <person name="Gundlach H."/>
            <person name="Haberer G."/>
            <person name="Hellsten U."/>
            <person name="Mitros T."/>
            <person name="Poliakov A."/>
            <person name="Schmutz J."/>
            <person name="Spannagl M."/>
            <person name="Tang H."/>
            <person name="Wang X."/>
            <person name="Wicker T."/>
            <person name="Bharti A.K."/>
            <person name="Chapman J."/>
            <person name="Feltus F.A."/>
            <person name="Gowik U."/>
            <person name="Grigoriev I.V."/>
            <person name="Lyons E."/>
            <person name="Maher C.A."/>
            <person name="Martis M."/>
            <person name="Narechania A."/>
            <person name="Otillar R.P."/>
            <person name="Penning B.W."/>
            <person name="Salamov A.A."/>
            <person name="Wang Y."/>
            <person name="Zhang L."/>
            <person name="Carpita N.C."/>
            <person name="Freeling M."/>
            <person name="Gingle A.R."/>
            <person name="Hash C.T."/>
            <person name="Keller B."/>
            <person name="Klein P."/>
            <person name="Kresovich S."/>
            <person name="McCann M.C."/>
            <person name="Ming R."/>
            <person name="Peterson D.G."/>
            <person name="Mehboob-ur-Rahman"/>
            <person name="Ware D."/>
            <person name="Westhoff P."/>
            <person name="Mayer K.F."/>
            <person name="Messing J."/>
            <person name="Rokhsar D.S."/>
        </authorList>
    </citation>
    <scope>NUCLEOTIDE SEQUENCE [LARGE SCALE GENOMIC DNA]</scope>
    <source>
        <strain evidence="3">cv. BTx623</strain>
    </source>
</reference>
<dbReference type="EMBL" id="CM000763">
    <property type="protein sequence ID" value="OQU84887.1"/>
    <property type="molecule type" value="Genomic_DNA"/>
</dbReference>
<gene>
    <name evidence="2" type="ORF">SORBI_3004G137701</name>
</gene>
<dbReference type="AlphaFoldDB" id="A0A1Z5RMI4"/>
<dbReference type="PANTHER" id="PTHR33257:SF35">
    <property type="entry name" value="OS02G0461700 PROTEIN"/>
    <property type="match status" value="1"/>
</dbReference>
<dbReference type="PANTHER" id="PTHR33257">
    <property type="entry name" value="OS05G0165500 PROTEIN"/>
    <property type="match status" value="1"/>
</dbReference>
<feature type="compositionally biased region" description="Polar residues" evidence="1">
    <location>
        <begin position="8"/>
        <end position="18"/>
    </location>
</feature>
<evidence type="ECO:0000313" key="3">
    <source>
        <dbReference type="Proteomes" id="UP000000768"/>
    </source>
</evidence>